<feature type="region of interest" description="Disordered" evidence="1">
    <location>
        <begin position="580"/>
        <end position="658"/>
    </location>
</feature>
<dbReference type="InterPro" id="IPR044034">
    <property type="entry name" value="NAC-like_UBA"/>
</dbReference>
<reference evidence="4" key="1">
    <citation type="submission" date="2023-07" db="EMBL/GenBank/DDBJ databases">
        <title>A chromosome-level genome assembly of Lolium multiflorum.</title>
        <authorList>
            <person name="Chen Y."/>
            <person name="Copetti D."/>
            <person name="Kolliker R."/>
            <person name="Studer B."/>
        </authorList>
    </citation>
    <scope>NUCLEOTIDE SEQUENCE</scope>
    <source>
        <strain evidence="4">02402/16</strain>
        <tissue evidence="4">Leaf</tissue>
    </source>
</reference>
<dbReference type="CDD" id="cd14358">
    <property type="entry name" value="UBA_NAC_euk"/>
    <property type="match status" value="1"/>
</dbReference>
<dbReference type="InterPro" id="IPR043502">
    <property type="entry name" value="DNA/RNA_pol_sf"/>
</dbReference>
<dbReference type="InterPro" id="IPR038187">
    <property type="entry name" value="NAC_A/B_dom_sf"/>
</dbReference>
<keyword evidence="5" id="KW-1185">Reference proteome</keyword>
<dbReference type="Pfam" id="PF19026">
    <property type="entry name" value="UBA_HYPK"/>
    <property type="match status" value="1"/>
</dbReference>
<dbReference type="Gene3D" id="2.20.70.30">
    <property type="entry name" value="Nascent polypeptide-associated complex domain"/>
    <property type="match status" value="1"/>
</dbReference>
<dbReference type="PANTHER" id="PTHR11439:SF461">
    <property type="entry name" value="OS10G0432200 PROTEIN"/>
    <property type="match status" value="1"/>
</dbReference>
<feature type="compositionally biased region" description="Low complexity" evidence="1">
    <location>
        <begin position="186"/>
        <end position="197"/>
    </location>
</feature>
<feature type="domain" description="Reverse transcriptase Ty1/copia-type" evidence="2">
    <location>
        <begin position="701"/>
        <end position="798"/>
    </location>
</feature>
<dbReference type="Proteomes" id="UP001231189">
    <property type="component" value="Unassembled WGS sequence"/>
</dbReference>
<feature type="compositionally biased region" description="Acidic residues" evidence="1">
    <location>
        <begin position="49"/>
        <end position="59"/>
    </location>
</feature>
<dbReference type="Pfam" id="PF07727">
    <property type="entry name" value="RVT_2"/>
    <property type="match status" value="1"/>
</dbReference>
<dbReference type="InterPro" id="IPR013103">
    <property type="entry name" value="RVT_2"/>
</dbReference>
<evidence type="ECO:0008006" key="6">
    <source>
        <dbReference type="Google" id="ProtNLM"/>
    </source>
</evidence>
<feature type="compositionally biased region" description="Low complexity" evidence="1">
    <location>
        <begin position="600"/>
        <end position="609"/>
    </location>
</feature>
<dbReference type="AlphaFoldDB" id="A0AAD8T5Y6"/>
<evidence type="ECO:0000259" key="2">
    <source>
        <dbReference type="Pfam" id="PF07727"/>
    </source>
</evidence>
<evidence type="ECO:0000313" key="5">
    <source>
        <dbReference type="Proteomes" id="UP001231189"/>
    </source>
</evidence>
<dbReference type="CDD" id="cd09272">
    <property type="entry name" value="RNase_HI_RT_Ty1"/>
    <property type="match status" value="1"/>
</dbReference>
<proteinExistence type="predicted"/>
<dbReference type="SUPFAM" id="SSF56672">
    <property type="entry name" value="DNA/RNA polymerases"/>
    <property type="match status" value="1"/>
</dbReference>
<feature type="region of interest" description="Disordered" evidence="1">
    <location>
        <begin position="180"/>
        <end position="224"/>
    </location>
</feature>
<comment type="caution">
    <text evidence="4">The sequence shown here is derived from an EMBL/GenBank/DDBJ whole genome shotgun (WGS) entry which is preliminary data.</text>
</comment>
<feature type="domain" description="Nascent polypeptide-associated complex subunit alpha-like UBA" evidence="3">
    <location>
        <begin position="62"/>
        <end position="98"/>
    </location>
</feature>
<feature type="compositionally biased region" description="Basic residues" evidence="1">
    <location>
        <begin position="1061"/>
        <end position="1077"/>
    </location>
</feature>
<feature type="compositionally biased region" description="Basic and acidic residues" evidence="1">
    <location>
        <begin position="1078"/>
        <end position="1087"/>
    </location>
</feature>
<feature type="region of interest" description="Disordered" evidence="1">
    <location>
        <begin position="1058"/>
        <end position="1094"/>
    </location>
</feature>
<evidence type="ECO:0000256" key="1">
    <source>
        <dbReference type="SAM" id="MobiDB-lite"/>
    </source>
</evidence>
<evidence type="ECO:0000259" key="3">
    <source>
        <dbReference type="Pfam" id="PF19026"/>
    </source>
</evidence>
<protein>
    <recommendedName>
        <fullName evidence="6">Reverse transcriptase Ty1/copia-type domain-containing protein</fullName>
    </recommendedName>
</protein>
<organism evidence="4 5">
    <name type="scientific">Lolium multiflorum</name>
    <name type="common">Italian ryegrass</name>
    <name type="synonym">Lolium perenne subsp. multiflorum</name>
    <dbReference type="NCBI Taxonomy" id="4521"/>
    <lineage>
        <taxon>Eukaryota</taxon>
        <taxon>Viridiplantae</taxon>
        <taxon>Streptophyta</taxon>
        <taxon>Embryophyta</taxon>
        <taxon>Tracheophyta</taxon>
        <taxon>Spermatophyta</taxon>
        <taxon>Magnoliopsida</taxon>
        <taxon>Liliopsida</taxon>
        <taxon>Poales</taxon>
        <taxon>Poaceae</taxon>
        <taxon>BOP clade</taxon>
        <taxon>Pooideae</taxon>
        <taxon>Poodae</taxon>
        <taxon>Poeae</taxon>
        <taxon>Poeae Chloroplast Group 2 (Poeae type)</taxon>
        <taxon>Loliodinae</taxon>
        <taxon>Loliinae</taxon>
        <taxon>Lolium</taxon>
    </lineage>
</organism>
<dbReference type="PANTHER" id="PTHR11439">
    <property type="entry name" value="GAG-POL-RELATED RETROTRANSPOSON"/>
    <property type="match status" value="1"/>
</dbReference>
<feature type="compositionally biased region" description="Basic residues" evidence="1">
    <location>
        <begin position="201"/>
        <end position="214"/>
    </location>
</feature>
<sequence length="1094" mass="119884">MSSRATHSDTYTVFGEAKIEDLSNQLQTQAAEQFKAPGGRGAPSKGEPSVEDGEDEDETGMDKKDIDLVMTQASVPRSWAVKALKAANGDIVSAIMELPTRFSSLHVATPCSIRATADDPSGRRCFTFLLLSRACRDRALLAFFFVVLELDLELPLPRSAVPGASRPSFGRPLPRMALFRPPPAGTVPATAGPVPATSGWHRPRHGPPRPRHLRPAPSPPRPVMRVNLTRSNNEAQQGEDDHLATAMDPRVNYSLITPEAIMAMKSPPEMNPLSRVGAISLNPEMGFAAAASRKVSVSWLSWGVATETLSRRKVSGGQMHGLRLWGVLTDEVSSLPRPTAPVPPTPPSVPQALVEDASQADRDAAKTAETAADEAYEEQWCDEDARAAAVLSQSVQPHFASEFMGLATVAEMWSHLRQRYQPSGDSLYLSVLRQEHDLQHGDSTVDEFYTQNSSAWCWTTWDTFLFLLLEFPLLLHHRFYPHQRLLLEEPTLLAVGVALALLGSALTVGGLVTLSLTAIRSSGVCLLVLHLRHLSPPASAGYETSASPCLFSASTCAAASAAVSSPQSGPCSAESLTTFSFSTHQTPSPPSPPSPPSTPSSPMSPSSPTVVPPYPFHYSRRPREDDALPPDIPSTSGAMPSPSDPTHHLRARPRPPLDRYYPTHYGLSAVLEPTSYRDAVAHPEWQLAMAEEIAALERTGTWDVVTPPSPVRPITCKWVYKVKTRSDGSLERYNARLVARGFQQEHGRDYDETFAPVAHMTTVRTLLDVASIRHWSVSQLDVQNAFLNGDDPEDIAFVKARLRDQFLITDLGPLRYLLGLEVSSTSDGFYISQEKYIQDLLTRAALGDERTVETPMELNVRLRSTDGDPLLDPTRYRHLVGSLVYLAVTRPDISYLVHILSQFMYAPTSVHYSHLLRVLRYLRGTISRRLFFPSSNSLQLQAYSDATWASDPEDRKSLSAYCVFLGGSLIAWKTKKQVAVSRSSVKAELRAMALLTAEVTWLRWLLADFGVSADAPTPLLSDSTGAIGIARDPVKHELTKHIGVDAFYVRHAVQHQVRGASRPRRGGHTVVKRRRGAPGREDGHGARPDVIQSA</sequence>
<name>A0AAD8T5Y6_LOLMU</name>
<gene>
    <name evidence="4" type="ORF">QYE76_057852</name>
</gene>
<feature type="region of interest" description="Disordered" evidence="1">
    <location>
        <begin position="24"/>
        <end position="64"/>
    </location>
</feature>
<dbReference type="Gene3D" id="1.10.8.10">
    <property type="entry name" value="DNA helicase RuvA subunit, C-terminal domain"/>
    <property type="match status" value="1"/>
</dbReference>
<accession>A0AAD8T5Y6</accession>
<feature type="compositionally biased region" description="Pro residues" evidence="1">
    <location>
        <begin position="587"/>
        <end position="599"/>
    </location>
</feature>
<dbReference type="EMBL" id="JAUUTY010000003">
    <property type="protein sequence ID" value="KAK1669693.1"/>
    <property type="molecule type" value="Genomic_DNA"/>
</dbReference>
<evidence type="ECO:0000313" key="4">
    <source>
        <dbReference type="EMBL" id="KAK1669693.1"/>
    </source>
</evidence>